<feature type="region of interest" description="Disordered" evidence="1">
    <location>
        <begin position="146"/>
        <end position="212"/>
    </location>
</feature>
<dbReference type="Proteomes" id="UP000324507">
    <property type="component" value="Chromosome"/>
</dbReference>
<evidence type="ECO:0000256" key="2">
    <source>
        <dbReference type="SAM" id="SignalP"/>
    </source>
</evidence>
<dbReference type="SUPFAM" id="SSF47090">
    <property type="entry name" value="PGBD-like"/>
    <property type="match status" value="1"/>
</dbReference>
<dbReference type="InterPro" id="IPR036366">
    <property type="entry name" value="PGBDSf"/>
</dbReference>
<evidence type="ECO:0000313" key="5">
    <source>
        <dbReference type="Proteomes" id="UP000324507"/>
    </source>
</evidence>
<sequence length="1436" mass="152632">MVWRIRMICCCLGTLAGYAGTAQADDLGRLIGTIANEVVKEQMRQQNAQPRQPQQQGQPQQVRRATKPAAPAPQQPQMSAEERMAVQRALMAGGYYAGTIDGALGAGSRQAIARWQAAMGASATGYLLDQQARALIRSAPVLPATASADAETPAPQEPAGLSDTPPWQRQPAAAGAAPGQQPATATAETPPWQRQPAPAGMPPVQAQAPAAAKVPRAAAGRAVMPQSVLPEGAVIGDHALNNAMLIWVAANNPTLLDTAPTIVTRLVWAGLAPELRQNKINDPNLQRQAIGAALPAPGMAQPAFVRLERDVDIAPPWDGKPASLITTFTDIEGVTAITELQTHQRGTRTATPIWTFRFAKPFYMPTPAGLENWVLPRQNKRASLLVQIDLALGKASFTPDPDGQGLRNNSIEARVERVTLIRRPPLPKRKTDPVLPDEVLHVWTGEAPDAQQVGGVGDVAGIAQTYGGGVNGGRYVSRLGSGHLNEYSATGSVRGGGEALKTALALRGLVEIAPDRAPDVALADALSMQFLTERERLDILPQEIALRKPYDKISELALHAAMTKAAVPVRDRVIARAPDLPLPMRRVSTMYLGEYNFDSGAFPAQLDGSIYQDLPLAEAGPDFALDAPFKMSPAEAQALLDRITAANPAGAKGRELFIAVDYSLDDVTSRAPGAGPITAAELETVGLRSHIESAALYLDPGLTDKLMDLPFPSPVERPVAAATAPIAPPTDLAQTTARSLWGAFALADPRDEYASAMLQKILSKQGAGGAVEVQAAALKDAVVAEARGSYWLGATVELMDYEPQTGGFPIKRVDLRAPPPGGGDTGMAPPEIGFMDQNVFRLLSATPEQAAAIDTFRGVDSRLALLMQVRPAAVAYDYNTGNGALQFAAPDTILLGPVGADGLPDPILLQIGAPVTPAETLTPAAPTQITAPRALLLDQEGLDLLALSLDPAIYDDTDWRRMLIERLMRERWFRVEPDPVRGDLAWGSFFADPMQTPDPAQMTALMPAFRDWTMARVAALPDRLLMPRGPVPMGEPQCLGFTEVNAPAIGTHPSFVLKNAASLLGDMTAMAATEHLGTAETHRPGPDRLWVHDPNSQTQSCRYHGRSPVAPLQSQVPVDAGRVAALVGTAAMPVLAHGDDGLSATAVTLRRDVLRLEKPQGAPDKLRGVLVAAGPVEAITGWRGHTGRDMAQALALTSPDWAGPGDLATRDILGLTTGMTLAEFETGAIAHLGQAVRFVEEVPGKGMFGHARGFLNMETGEALAAIYAPRAEGQPVVAIMRRIMLPASEPGLESIKLSLTQKYGENIEEFQEGRWQWSTLPKGEDGWGVCVGGRSLIAGGRGGREGAPRLIPDGDLGQPVGSHFGSPDYWVGAGWPEMVTDRPGQLDPERCGLVVGAFVTQVDDRRMMQIWLLDRKLAGTLDAIPAPPVEAAPLKL</sequence>
<feature type="compositionally biased region" description="Low complexity" evidence="1">
    <location>
        <begin position="44"/>
        <end position="63"/>
    </location>
</feature>
<name>A0A5P2QRB1_9RHOB</name>
<dbReference type="RefSeq" id="WP_150350646.1">
    <property type="nucleotide sequence ID" value="NZ_CP038095.1"/>
</dbReference>
<evidence type="ECO:0000256" key="1">
    <source>
        <dbReference type="SAM" id="MobiDB-lite"/>
    </source>
</evidence>
<organism evidence="4 5">
    <name type="scientific">Paracoccus yeei</name>
    <dbReference type="NCBI Taxonomy" id="147645"/>
    <lineage>
        <taxon>Bacteria</taxon>
        <taxon>Pseudomonadati</taxon>
        <taxon>Pseudomonadota</taxon>
        <taxon>Alphaproteobacteria</taxon>
        <taxon>Rhodobacterales</taxon>
        <taxon>Paracoccaceae</taxon>
        <taxon>Paracoccus</taxon>
    </lineage>
</organism>
<protein>
    <submittedName>
        <fullName evidence="4">Peptidoglycan-binding protein</fullName>
    </submittedName>
</protein>
<evidence type="ECO:0000313" key="4">
    <source>
        <dbReference type="EMBL" id="QEU08594.1"/>
    </source>
</evidence>
<dbReference type="Gene3D" id="1.10.101.10">
    <property type="entry name" value="PGBD-like superfamily/PGBD"/>
    <property type="match status" value="1"/>
</dbReference>
<dbReference type="Pfam" id="PF01471">
    <property type="entry name" value="PG_binding_1"/>
    <property type="match status" value="1"/>
</dbReference>
<dbReference type="InterPro" id="IPR002477">
    <property type="entry name" value="Peptidoglycan-bd-like"/>
</dbReference>
<evidence type="ECO:0000259" key="3">
    <source>
        <dbReference type="Pfam" id="PF01471"/>
    </source>
</evidence>
<dbReference type="InterPro" id="IPR036365">
    <property type="entry name" value="PGBD-like_sf"/>
</dbReference>
<feature type="chain" id="PRO_5024950243" evidence="2">
    <location>
        <begin position="25"/>
        <end position="1436"/>
    </location>
</feature>
<proteinExistence type="predicted"/>
<dbReference type="EMBL" id="CP044081">
    <property type="protein sequence ID" value="QEU08594.1"/>
    <property type="molecule type" value="Genomic_DNA"/>
</dbReference>
<feature type="compositionally biased region" description="Low complexity" evidence="1">
    <location>
        <begin position="165"/>
        <end position="212"/>
    </location>
</feature>
<feature type="region of interest" description="Disordered" evidence="1">
    <location>
        <begin position="42"/>
        <end position="82"/>
    </location>
</feature>
<gene>
    <name evidence="4" type="ORF">FOB51_11620</name>
</gene>
<keyword evidence="2" id="KW-0732">Signal</keyword>
<feature type="signal peptide" evidence="2">
    <location>
        <begin position="1"/>
        <end position="24"/>
    </location>
</feature>
<feature type="domain" description="Peptidoglycan binding-like" evidence="3">
    <location>
        <begin position="80"/>
        <end position="127"/>
    </location>
</feature>
<accession>A0A5P2QRB1</accession>
<reference evidence="4 5" key="1">
    <citation type="submission" date="2019-09" db="EMBL/GenBank/DDBJ databases">
        <title>FDA dAtabase for Regulatory Grade micrObial Sequences (FDA-ARGOS): Supporting development and validation of Infectious Disease Dx tests.</title>
        <authorList>
            <person name="Sciortino C."/>
            <person name="Tallon L."/>
            <person name="Sadzewicz L."/>
            <person name="Vavikolanu K."/>
            <person name="Mehta A."/>
            <person name="Aluvathingal J."/>
            <person name="Nadendla S."/>
            <person name="Nandy P."/>
            <person name="Geyer C."/>
            <person name="Yan Y."/>
            <person name="Sichtig H."/>
        </authorList>
    </citation>
    <scope>NUCLEOTIDE SEQUENCE [LARGE SCALE GENOMIC DNA]</scope>
    <source>
        <strain evidence="4 5">FDAARGOS_643</strain>
    </source>
</reference>